<dbReference type="KEGG" id="dpi:BN4_10928"/>
<reference evidence="1 2" key="1">
    <citation type="journal article" date="2013" name="PLoS ONE">
        <title>The first genomic and proteomic characterization of a deep-sea sulfate reducer: insights into the piezophilic lifestyle of Desulfovibrio piezophilus.</title>
        <authorList>
            <person name="Pradel N."/>
            <person name="Ji B."/>
            <person name="Gimenez G."/>
            <person name="Talla E."/>
            <person name="Lenoble P."/>
            <person name="Garel M."/>
            <person name="Tamburini C."/>
            <person name="Fourquet P."/>
            <person name="Lebrun R."/>
            <person name="Bertin P."/>
            <person name="Denis Y."/>
            <person name="Pophillat M."/>
            <person name="Barbe V."/>
            <person name="Ollivier B."/>
            <person name="Dolla A."/>
        </authorList>
    </citation>
    <scope>NUCLEOTIDE SEQUENCE [LARGE SCALE GENOMIC DNA]</scope>
    <source>
        <strain evidence="2">DSM 10523 / SB164P1</strain>
    </source>
</reference>
<proteinExistence type="predicted"/>
<dbReference type="AlphaFoldDB" id="M1WLN4"/>
<dbReference type="STRING" id="1322246.BN4_10928"/>
<organism evidence="1 2">
    <name type="scientific">Pseudodesulfovibrio piezophilus (strain DSM 21447 / JCM 15486 / C1TLV30)</name>
    <name type="common">Desulfovibrio piezophilus</name>
    <dbReference type="NCBI Taxonomy" id="1322246"/>
    <lineage>
        <taxon>Bacteria</taxon>
        <taxon>Pseudomonadati</taxon>
        <taxon>Thermodesulfobacteriota</taxon>
        <taxon>Desulfovibrionia</taxon>
        <taxon>Desulfovibrionales</taxon>
        <taxon>Desulfovibrionaceae</taxon>
    </lineage>
</organism>
<keyword evidence="2" id="KW-1185">Reference proteome</keyword>
<accession>M1WLN4</accession>
<reference evidence="2" key="2">
    <citation type="journal article" date="2013" name="Stand. Genomic Sci.">
        <title>Complete genome sequence of Desulfocapsa sulfexigens, a marine deltaproteobacterium specialized in disproportionating inorganic sulfur compounds.</title>
        <authorList>
            <person name="Finster K.W."/>
            <person name="Kjeldsen K.U."/>
            <person name="Kube M."/>
            <person name="Reinhardt R."/>
            <person name="Mussmann M."/>
            <person name="Amann R."/>
            <person name="Schreiber L."/>
        </authorList>
    </citation>
    <scope>NUCLEOTIDE SEQUENCE [LARGE SCALE GENOMIC DNA]</scope>
    <source>
        <strain evidence="2">DSM 10523 / SB164P1</strain>
    </source>
</reference>
<name>M1WLN4_PSEP2</name>
<dbReference type="EMBL" id="FO203427">
    <property type="protein sequence ID" value="CCH48165.1"/>
    <property type="molecule type" value="Genomic_DNA"/>
</dbReference>
<protein>
    <submittedName>
        <fullName evidence="1">Uncharacterized protein</fullName>
    </submittedName>
</protein>
<evidence type="ECO:0000313" key="2">
    <source>
        <dbReference type="Proteomes" id="UP000011724"/>
    </source>
</evidence>
<gene>
    <name evidence="1" type="ordered locus">BN4_10928</name>
</gene>
<dbReference type="PATRIC" id="fig|879567.3.peg.953"/>
<dbReference type="Proteomes" id="UP000011724">
    <property type="component" value="Chromosome"/>
</dbReference>
<sequence length="59" mass="6932">MGALQRNPIIEADGAIHFHNVSEQDIRREEGKTFPHTFHELRLWEAVALGRIDIYQFTR</sequence>
<dbReference type="BioCyc" id="DPIE1322246:BN4_RS04735-MONOMER"/>
<dbReference type="HOGENOM" id="CLU_2952922_0_0_7"/>
<evidence type="ECO:0000313" key="1">
    <source>
        <dbReference type="EMBL" id="CCH48165.1"/>
    </source>
</evidence>